<dbReference type="Proteomes" id="UP000054558">
    <property type="component" value="Unassembled WGS sequence"/>
</dbReference>
<feature type="compositionally biased region" description="Acidic residues" evidence="2">
    <location>
        <begin position="140"/>
        <end position="166"/>
    </location>
</feature>
<feature type="region of interest" description="Disordered" evidence="2">
    <location>
        <begin position="52"/>
        <end position="177"/>
    </location>
</feature>
<feature type="region of interest" description="Disordered" evidence="2">
    <location>
        <begin position="199"/>
        <end position="266"/>
    </location>
</feature>
<dbReference type="InterPro" id="IPR051620">
    <property type="entry name" value="ORF904-like_C"/>
</dbReference>
<dbReference type="AlphaFoldDB" id="A0A1Y1IWT7"/>
<evidence type="ECO:0000256" key="1">
    <source>
        <dbReference type="ARBA" id="ARBA00022801"/>
    </source>
</evidence>
<accession>A0A1Y1IWT7</accession>
<evidence type="ECO:0000313" key="5">
    <source>
        <dbReference type="Proteomes" id="UP000054558"/>
    </source>
</evidence>
<evidence type="ECO:0000259" key="3">
    <source>
        <dbReference type="SMART" id="SM00943"/>
    </source>
</evidence>
<feature type="compositionally biased region" description="Basic residues" evidence="2">
    <location>
        <begin position="78"/>
        <end position="89"/>
    </location>
</feature>
<proteinExistence type="predicted"/>
<dbReference type="GO" id="GO:0016787">
    <property type="term" value="F:hydrolase activity"/>
    <property type="evidence" value="ECO:0007669"/>
    <property type="project" value="UniProtKB-KW"/>
</dbReference>
<feature type="non-terminal residue" evidence="4">
    <location>
        <position position="677"/>
    </location>
</feature>
<dbReference type="EMBL" id="DF238429">
    <property type="protein sequence ID" value="GAQ93376.1"/>
    <property type="molecule type" value="Genomic_DNA"/>
</dbReference>
<keyword evidence="5" id="KW-1185">Reference proteome</keyword>
<evidence type="ECO:0000313" key="4">
    <source>
        <dbReference type="EMBL" id="GAQ93376.1"/>
    </source>
</evidence>
<evidence type="ECO:0000256" key="2">
    <source>
        <dbReference type="SAM" id="MobiDB-lite"/>
    </source>
</evidence>
<dbReference type="SMART" id="SM00943">
    <property type="entry name" value="Prim-Pol"/>
    <property type="match status" value="1"/>
</dbReference>
<dbReference type="PANTHER" id="PTHR35372:SF2">
    <property type="entry name" value="SF3 HELICASE DOMAIN-CONTAINING PROTEIN"/>
    <property type="match status" value="1"/>
</dbReference>
<dbReference type="PANTHER" id="PTHR35372">
    <property type="entry name" value="ATP BINDING PROTEIN-RELATED"/>
    <property type="match status" value="1"/>
</dbReference>
<dbReference type="InterPro" id="IPR015330">
    <property type="entry name" value="DNA_primase/pol_bifunc_N"/>
</dbReference>
<dbReference type="Pfam" id="PF09250">
    <property type="entry name" value="Prim-Pol"/>
    <property type="match status" value="1"/>
</dbReference>
<sequence>MASRPLHGLQSMEKFAEFQRNLRLSVIPTVEAQHEAAEGPSARLLKNQQAIEEVNSSSDRPAGCSSDDDAPIAELRRPAKKKKAQKAHRTTAGLEGATAGLQAQLSMKPPGGELQPPKQAPVDEEDETESEEEKQVPEPDREDNEGVEFDRQEESEDEETSQDQDMMDNSTQEPVDPLIAYAQMDAEMKEDELANRIAKRRLPVGEASHAAPSRRRSYQLETSRVSEPKTAPETEEVQTEAIGNEAPVDLSQPELDGPPFTEDQKSDDDAMLQYFGDVCRIDIPKKMDVEKPDEPLEVPPAPAAADQDPCLDAARHFHSMGVPTLSVDLSVNSMGVKTPRGLPSRWGACRLDNCLKEYVKPRHNSLAMITGSASDVYAVDVDLKDNGAAAFQEMLEENGCLPSDTPKERTGSGGVHLLFSLRASLDVGLISGGCRNKLKWKGQRDTGSEGPKRVGIDTRGDGGMLYCAPSCYAAADGAQLAYTWLEEIKPDRSNLRSMPQWLISFINGEGAAARESVRHDPFWTAPASTSTGEAEVAPEPAVLERIKACLAKHGDTTSRFDKMKRSAAGSMYVFRVDGERRCPYGADHSGSNTFAVLVRDRALLYHCSSGECSEARPMRQIGKLTRFESMLGGETAPVAPDDLSVCRTLDKRFVDYWAFQGDMGGSHLVDQMYALCG</sequence>
<feature type="domain" description="DNA primase/polymerase bifunctional N-terminal" evidence="3">
    <location>
        <begin position="314"/>
        <end position="502"/>
    </location>
</feature>
<protein>
    <recommendedName>
        <fullName evidence="3">DNA primase/polymerase bifunctional N-terminal domain-containing protein</fullName>
    </recommendedName>
</protein>
<name>A0A1Y1IWT7_KLENI</name>
<dbReference type="SUPFAM" id="SSF56747">
    <property type="entry name" value="Prim-pol domain"/>
    <property type="match status" value="1"/>
</dbReference>
<keyword evidence="1" id="KW-0378">Hydrolase</keyword>
<feature type="compositionally biased region" description="Acidic residues" evidence="2">
    <location>
        <begin position="122"/>
        <end position="132"/>
    </location>
</feature>
<organism evidence="4 5">
    <name type="scientific">Klebsormidium nitens</name>
    <name type="common">Green alga</name>
    <name type="synonym">Ulothrix nitens</name>
    <dbReference type="NCBI Taxonomy" id="105231"/>
    <lineage>
        <taxon>Eukaryota</taxon>
        <taxon>Viridiplantae</taxon>
        <taxon>Streptophyta</taxon>
        <taxon>Klebsormidiophyceae</taxon>
        <taxon>Klebsormidiales</taxon>
        <taxon>Klebsormidiaceae</taxon>
        <taxon>Klebsormidium</taxon>
    </lineage>
</organism>
<reference evidence="4 5" key="1">
    <citation type="journal article" date="2014" name="Nat. Commun.">
        <title>Klebsormidium flaccidum genome reveals primary factors for plant terrestrial adaptation.</title>
        <authorList>
            <person name="Hori K."/>
            <person name="Maruyama F."/>
            <person name="Fujisawa T."/>
            <person name="Togashi T."/>
            <person name="Yamamoto N."/>
            <person name="Seo M."/>
            <person name="Sato S."/>
            <person name="Yamada T."/>
            <person name="Mori H."/>
            <person name="Tajima N."/>
            <person name="Moriyama T."/>
            <person name="Ikeuchi M."/>
            <person name="Watanabe M."/>
            <person name="Wada H."/>
            <person name="Kobayashi K."/>
            <person name="Saito M."/>
            <person name="Masuda T."/>
            <person name="Sasaki-Sekimoto Y."/>
            <person name="Mashiguchi K."/>
            <person name="Awai K."/>
            <person name="Shimojima M."/>
            <person name="Masuda S."/>
            <person name="Iwai M."/>
            <person name="Nobusawa T."/>
            <person name="Narise T."/>
            <person name="Kondo S."/>
            <person name="Saito H."/>
            <person name="Sato R."/>
            <person name="Murakawa M."/>
            <person name="Ihara Y."/>
            <person name="Oshima-Yamada Y."/>
            <person name="Ohtaka K."/>
            <person name="Satoh M."/>
            <person name="Sonobe K."/>
            <person name="Ishii M."/>
            <person name="Ohtani R."/>
            <person name="Kanamori-Sato M."/>
            <person name="Honoki R."/>
            <person name="Miyazaki D."/>
            <person name="Mochizuki H."/>
            <person name="Umetsu J."/>
            <person name="Higashi K."/>
            <person name="Shibata D."/>
            <person name="Kamiya Y."/>
            <person name="Sato N."/>
            <person name="Nakamura Y."/>
            <person name="Tabata S."/>
            <person name="Ida S."/>
            <person name="Kurokawa K."/>
            <person name="Ohta H."/>
        </authorList>
    </citation>
    <scope>NUCLEOTIDE SEQUENCE [LARGE SCALE GENOMIC DNA]</scope>
    <source>
        <strain evidence="4 5">NIES-2285</strain>
    </source>
</reference>
<gene>
    <name evidence="4" type="ORF">KFL_014800010</name>
</gene>